<evidence type="ECO:0000313" key="2">
    <source>
        <dbReference type="EMBL" id="OGL86545.1"/>
    </source>
</evidence>
<name>A0A1F7V806_9BACT</name>
<dbReference type="PROSITE" id="PS51257">
    <property type="entry name" value="PROKAR_LIPOPROTEIN"/>
    <property type="match status" value="1"/>
</dbReference>
<reference evidence="2 3" key="1">
    <citation type="journal article" date="2016" name="Nat. Commun.">
        <title>Thousands of microbial genomes shed light on interconnected biogeochemical processes in an aquifer system.</title>
        <authorList>
            <person name="Anantharaman K."/>
            <person name="Brown C.T."/>
            <person name="Hug L.A."/>
            <person name="Sharon I."/>
            <person name="Castelle C.J."/>
            <person name="Probst A.J."/>
            <person name="Thomas B.C."/>
            <person name="Singh A."/>
            <person name="Wilkins M.J."/>
            <person name="Karaoz U."/>
            <person name="Brodie E.L."/>
            <person name="Williams K.H."/>
            <person name="Hubbard S.S."/>
            <person name="Banfield J.F."/>
        </authorList>
    </citation>
    <scope>NUCLEOTIDE SEQUENCE [LARGE SCALE GENOMIC DNA]</scope>
</reference>
<evidence type="ECO:0000256" key="1">
    <source>
        <dbReference type="SAM" id="SignalP"/>
    </source>
</evidence>
<organism evidence="2 3">
    <name type="scientific">Candidatus Uhrbacteria bacterium RIFCSPLOWO2_02_FULL_48_18</name>
    <dbReference type="NCBI Taxonomy" id="1802408"/>
    <lineage>
        <taxon>Bacteria</taxon>
        <taxon>Candidatus Uhriibacteriota</taxon>
    </lineage>
</organism>
<dbReference type="Proteomes" id="UP000176593">
    <property type="component" value="Unassembled WGS sequence"/>
</dbReference>
<dbReference type="InterPro" id="IPR021655">
    <property type="entry name" value="Put_metal-bd"/>
</dbReference>
<accession>A0A1F7V806</accession>
<dbReference type="AlphaFoldDB" id="A0A1F7V806"/>
<evidence type="ECO:0000313" key="3">
    <source>
        <dbReference type="Proteomes" id="UP000176593"/>
    </source>
</evidence>
<protein>
    <submittedName>
        <fullName evidence="2">Uncharacterized protein</fullName>
    </submittedName>
</protein>
<feature type="chain" id="PRO_5009533194" evidence="1">
    <location>
        <begin position="24"/>
        <end position="547"/>
    </location>
</feature>
<feature type="signal peptide" evidence="1">
    <location>
        <begin position="1"/>
        <end position="23"/>
    </location>
</feature>
<comment type="caution">
    <text evidence="2">The sequence shown here is derived from an EMBL/GenBank/DDBJ whole genome shotgun (WGS) entry which is preliminary data.</text>
</comment>
<keyword evidence="1" id="KW-0732">Signal</keyword>
<dbReference type="Pfam" id="PF11617">
    <property type="entry name" value="Cu-binding_MopE"/>
    <property type="match status" value="5"/>
</dbReference>
<proteinExistence type="predicted"/>
<sequence length="547" mass="58545">MKQRFLCLAMAFAVAGCEAFSTAHVDGNNADPSELEGVQPQTCVEVTVYRDRDEDGSGNPAVMDTVCKGDKPTPGYVANMNDCNDDAFSIRPGAPEFCDNVDNDCNKLVDDTTKSWYYDGDGDGHGDPASELPGACKGLAKNYVAVGDDCNDSSADQNKDSVKDGFPIHPGVKEDCDGVDSNCDGNTDKDIESTFYTDLDLDGRGDAAKPQKACTPAKGIVVSKDDCNDDPSKDGAKMFPGNPEVCDNIDNDCNKLVDDGDKVKKIYFKDDDGDGYGDPGKKVEACDVPVGATTTNTDCNDDPNANPHGKKIHPGAIETCNNVDENCDGQTDNGALLSFYFDNDGDGHGGAGNPHFACTAPKGFYPDKTDCDDGDPNVYPGAPELCDGKFNACAGPEKENDGLCNDKSLFTKDICLGAKGCKHEDEKLLMTCSNPDQFKESDGYSCGVAYYYGDALADKKIVMTFEKAAASPNMADVCAELQQGKTLHVSVFVQIDFDPKFVWVATSFMKLIDSFTNAEIKKQNPGNVVVGDSIEFDLTLKDIPVCQ</sequence>
<dbReference type="EMBL" id="MGEQ01000008">
    <property type="protein sequence ID" value="OGL86545.1"/>
    <property type="molecule type" value="Genomic_DNA"/>
</dbReference>
<gene>
    <name evidence="2" type="ORF">A3I41_04625</name>
</gene>